<keyword evidence="5" id="KW-1185">Reference proteome</keyword>
<dbReference type="EMBL" id="QXFV01001613">
    <property type="protein sequence ID" value="KAE9001971.1"/>
    <property type="molecule type" value="Genomic_DNA"/>
</dbReference>
<evidence type="ECO:0000313" key="6">
    <source>
        <dbReference type="Proteomes" id="UP000435112"/>
    </source>
</evidence>
<proteinExistence type="predicted"/>
<accession>A0A6A4EZ09</accession>
<evidence type="ECO:0000313" key="1">
    <source>
        <dbReference type="EMBL" id="KAE8996030.1"/>
    </source>
</evidence>
<evidence type="ECO:0000313" key="2">
    <source>
        <dbReference type="EMBL" id="KAE9001971.1"/>
    </source>
</evidence>
<gene>
    <name evidence="2" type="ORF">PR001_g18380</name>
    <name evidence="1" type="ORF">PR002_g19443</name>
    <name evidence="3" type="ORF">PR003_g15286</name>
</gene>
<dbReference type="EMBL" id="QXFU01001758">
    <property type="protein sequence ID" value="KAE8996030.1"/>
    <property type="molecule type" value="Genomic_DNA"/>
</dbReference>
<dbReference type="Proteomes" id="UP000434957">
    <property type="component" value="Unassembled WGS sequence"/>
</dbReference>
<dbReference type="AlphaFoldDB" id="A0A6A4EZ09"/>
<protein>
    <submittedName>
        <fullName evidence="3">Uncharacterized protein</fullName>
    </submittedName>
</protein>
<organism evidence="3 5">
    <name type="scientific">Phytophthora rubi</name>
    <dbReference type="NCBI Taxonomy" id="129364"/>
    <lineage>
        <taxon>Eukaryota</taxon>
        <taxon>Sar</taxon>
        <taxon>Stramenopiles</taxon>
        <taxon>Oomycota</taxon>
        <taxon>Peronosporomycetes</taxon>
        <taxon>Peronosporales</taxon>
        <taxon>Peronosporaceae</taxon>
        <taxon>Phytophthora</taxon>
    </lineage>
</organism>
<evidence type="ECO:0000313" key="4">
    <source>
        <dbReference type="Proteomes" id="UP000429607"/>
    </source>
</evidence>
<dbReference type="EMBL" id="QXFT01001052">
    <property type="protein sequence ID" value="KAE9330490.1"/>
    <property type="molecule type" value="Genomic_DNA"/>
</dbReference>
<evidence type="ECO:0000313" key="3">
    <source>
        <dbReference type="EMBL" id="KAE9330490.1"/>
    </source>
</evidence>
<sequence length="80" mass="8556">MLCSGRSRTVLKRPSGLGVVALQAHVRIALAARDTKVAERQVRSTAQHEGRLCLGCYISFSIRKIEGCSVGLTKVTGACI</sequence>
<reference evidence="3 5" key="1">
    <citation type="submission" date="2018-08" db="EMBL/GenBank/DDBJ databases">
        <title>Genomic investigation of the strawberry pathogen Phytophthora fragariae indicates pathogenicity is determined by transcriptional variation in three key races.</title>
        <authorList>
            <person name="Adams T.M."/>
            <person name="Armitage A.D."/>
            <person name="Sobczyk M.K."/>
            <person name="Bates H.J."/>
            <person name="Dunwell J.M."/>
            <person name="Nellist C.F."/>
            <person name="Harrison R.J."/>
        </authorList>
    </citation>
    <scope>NUCLEOTIDE SEQUENCE [LARGE SCALE GENOMIC DNA]</scope>
    <source>
        <strain evidence="2 4">SCRP249</strain>
        <strain evidence="1 6">SCRP324</strain>
        <strain evidence="3 5">SCRP333</strain>
    </source>
</reference>
<comment type="caution">
    <text evidence="3">The sequence shown here is derived from an EMBL/GenBank/DDBJ whole genome shotgun (WGS) entry which is preliminary data.</text>
</comment>
<dbReference type="Proteomes" id="UP000435112">
    <property type="component" value="Unassembled WGS sequence"/>
</dbReference>
<evidence type="ECO:0000313" key="5">
    <source>
        <dbReference type="Proteomes" id="UP000434957"/>
    </source>
</evidence>
<name>A0A6A4EZ09_9STRA</name>
<dbReference type="Proteomes" id="UP000429607">
    <property type="component" value="Unassembled WGS sequence"/>
</dbReference>